<name>A0AAN9AAK2_HALRR</name>
<evidence type="ECO:0000313" key="6">
    <source>
        <dbReference type="Proteomes" id="UP001381693"/>
    </source>
</evidence>
<dbReference type="PANTHER" id="PTHR43206:SF1">
    <property type="entry name" value="4-AMINOBUTYRATE AMINOTRANSFERASE, MITOCHONDRIAL"/>
    <property type="match status" value="1"/>
</dbReference>
<evidence type="ECO:0000256" key="4">
    <source>
        <dbReference type="ARBA" id="ARBA00022679"/>
    </source>
</evidence>
<evidence type="ECO:0000256" key="2">
    <source>
        <dbReference type="ARBA" id="ARBA00008954"/>
    </source>
</evidence>
<comment type="similarity">
    <text evidence="2">Belongs to the class-III pyridoxal-phosphate-dependent aminotransferase family.</text>
</comment>
<dbReference type="GO" id="GO:0008483">
    <property type="term" value="F:transaminase activity"/>
    <property type="evidence" value="ECO:0007669"/>
    <property type="project" value="UniProtKB-KW"/>
</dbReference>
<comment type="caution">
    <text evidence="5">The sequence shown here is derived from an EMBL/GenBank/DDBJ whole genome shotgun (WGS) entry which is preliminary data.</text>
</comment>
<protein>
    <submittedName>
        <fullName evidence="5">Uncharacterized protein</fullName>
    </submittedName>
</protein>
<evidence type="ECO:0000256" key="3">
    <source>
        <dbReference type="ARBA" id="ARBA00022576"/>
    </source>
</evidence>
<keyword evidence="4" id="KW-0808">Transferase</keyword>
<comment type="cofactor">
    <cofactor evidence="1">
        <name>pyridoxal 5'-phosphate</name>
        <dbReference type="ChEBI" id="CHEBI:597326"/>
    </cofactor>
</comment>
<dbReference type="AlphaFoldDB" id="A0AAN9AAK2"/>
<dbReference type="EMBL" id="JAXCGZ010005776">
    <property type="protein sequence ID" value="KAK7080828.1"/>
    <property type="molecule type" value="Genomic_DNA"/>
</dbReference>
<dbReference type="GO" id="GO:0030170">
    <property type="term" value="F:pyridoxal phosphate binding"/>
    <property type="evidence" value="ECO:0007669"/>
    <property type="project" value="TreeGrafter"/>
</dbReference>
<organism evidence="5 6">
    <name type="scientific">Halocaridina rubra</name>
    <name type="common">Hawaiian red shrimp</name>
    <dbReference type="NCBI Taxonomy" id="373956"/>
    <lineage>
        <taxon>Eukaryota</taxon>
        <taxon>Metazoa</taxon>
        <taxon>Ecdysozoa</taxon>
        <taxon>Arthropoda</taxon>
        <taxon>Crustacea</taxon>
        <taxon>Multicrustacea</taxon>
        <taxon>Malacostraca</taxon>
        <taxon>Eumalacostraca</taxon>
        <taxon>Eucarida</taxon>
        <taxon>Decapoda</taxon>
        <taxon>Pleocyemata</taxon>
        <taxon>Caridea</taxon>
        <taxon>Atyoidea</taxon>
        <taxon>Atyidae</taxon>
        <taxon>Halocaridina</taxon>
    </lineage>
</organism>
<dbReference type="GO" id="GO:0009450">
    <property type="term" value="P:gamma-aminobutyric acid catabolic process"/>
    <property type="evidence" value="ECO:0007669"/>
    <property type="project" value="TreeGrafter"/>
</dbReference>
<evidence type="ECO:0000313" key="5">
    <source>
        <dbReference type="EMBL" id="KAK7080828.1"/>
    </source>
</evidence>
<dbReference type="GO" id="GO:0005739">
    <property type="term" value="C:mitochondrion"/>
    <property type="evidence" value="ECO:0007669"/>
    <property type="project" value="TreeGrafter"/>
</dbReference>
<gene>
    <name evidence="5" type="ORF">SK128_017099</name>
</gene>
<evidence type="ECO:0000256" key="1">
    <source>
        <dbReference type="ARBA" id="ARBA00001933"/>
    </source>
</evidence>
<dbReference type="PANTHER" id="PTHR43206">
    <property type="entry name" value="AMINOTRANSFERASE"/>
    <property type="match status" value="1"/>
</dbReference>
<keyword evidence="3" id="KW-0032">Aminotransferase</keyword>
<dbReference type="InterPro" id="IPR015421">
    <property type="entry name" value="PyrdxlP-dep_Trfase_major"/>
</dbReference>
<proteinExistence type="inferred from homology"/>
<dbReference type="Gene3D" id="3.40.640.10">
    <property type="entry name" value="Type I PLP-dependent aspartate aminotransferase-like (Major domain)"/>
    <property type="match status" value="1"/>
</dbReference>
<accession>A0AAN9AAK2</accession>
<keyword evidence="6" id="KW-1185">Reference proteome</keyword>
<reference evidence="5 6" key="1">
    <citation type="submission" date="2023-11" db="EMBL/GenBank/DDBJ databases">
        <title>Halocaridina rubra genome assembly.</title>
        <authorList>
            <person name="Smith C."/>
        </authorList>
    </citation>
    <scope>NUCLEOTIDE SEQUENCE [LARGE SCALE GENOMIC DNA]</scope>
    <source>
        <strain evidence="5">EP-1</strain>
        <tissue evidence="5">Whole</tissue>
    </source>
</reference>
<feature type="non-terminal residue" evidence="5">
    <location>
        <position position="1"/>
    </location>
</feature>
<sequence>IIKYSNQQIAPPGLRHLCTMACGSCSNENAFKAIYIWYRNKQRGDASFSQEEIDSCMINQAPGCPPFTLLSFMGR</sequence>
<dbReference type="Proteomes" id="UP001381693">
    <property type="component" value="Unassembled WGS sequence"/>
</dbReference>